<evidence type="ECO:0000313" key="2">
    <source>
        <dbReference type="EMBL" id="NZA39871.1"/>
    </source>
</evidence>
<reference evidence="2 3" key="1">
    <citation type="submission" date="2020-07" db="EMBL/GenBank/DDBJ databases">
        <title>Organ Donor 1.</title>
        <authorList>
            <person name="Marsh A.J."/>
            <person name="Azcarate-Peril M.A."/>
        </authorList>
    </citation>
    <scope>NUCLEOTIDE SEQUENCE [LARGE SCALE GENOMIC DNA]</scope>
    <source>
        <strain evidence="2 3">AMC0717</strain>
    </source>
</reference>
<name>A0A853JS37_9FIRM</name>
<comment type="caution">
    <text evidence="2">The sequence shown here is derived from an EMBL/GenBank/DDBJ whole genome shotgun (WGS) entry which is preliminary data.</text>
</comment>
<accession>A0A853JS37</accession>
<sequence>MEHFRLIVEIASGLVILGGFLVAVCKPLRNWFKNRFVTPDKQQDDRIAAMEERQRLHDAADLALLHDKLYYLCNKHINDNSITIDDLENLDYLYRAYRDLGGNGVCERLYNRCRDLI</sequence>
<keyword evidence="1" id="KW-0472">Membrane</keyword>
<protein>
    <submittedName>
        <fullName evidence="2">Uncharacterized protein</fullName>
    </submittedName>
</protein>
<organism evidence="2 3">
    <name type="scientific">Eubacterium callanderi</name>
    <dbReference type="NCBI Taxonomy" id="53442"/>
    <lineage>
        <taxon>Bacteria</taxon>
        <taxon>Bacillati</taxon>
        <taxon>Bacillota</taxon>
        <taxon>Clostridia</taxon>
        <taxon>Eubacteriales</taxon>
        <taxon>Eubacteriaceae</taxon>
        <taxon>Eubacterium</taxon>
    </lineage>
</organism>
<evidence type="ECO:0000313" key="3">
    <source>
        <dbReference type="Proteomes" id="UP000586254"/>
    </source>
</evidence>
<dbReference type="AlphaFoldDB" id="A0A853JS37"/>
<keyword evidence="1" id="KW-0812">Transmembrane</keyword>
<gene>
    <name evidence="2" type="ORF">H0N91_17480</name>
</gene>
<feature type="transmembrane region" description="Helical" evidence="1">
    <location>
        <begin position="6"/>
        <end position="25"/>
    </location>
</feature>
<dbReference type="Proteomes" id="UP000586254">
    <property type="component" value="Unassembled WGS sequence"/>
</dbReference>
<evidence type="ECO:0000256" key="1">
    <source>
        <dbReference type="SAM" id="Phobius"/>
    </source>
</evidence>
<proteinExistence type="predicted"/>
<keyword evidence="1" id="KW-1133">Transmembrane helix</keyword>
<dbReference type="RefSeq" id="WP_180494100.1">
    <property type="nucleotide sequence ID" value="NZ_JACCKS010000027.1"/>
</dbReference>
<dbReference type="EMBL" id="JACCKS010000027">
    <property type="protein sequence ID" value="NZA39871.1"/>
    <property type="molecule type" value="Genomic_DNA"/>
</dbReference>